<dbReference type="AlphaFoldDB" id="A0A165BHY2"/>
<dbReference type="STRING" id="1314785.A0A165BHY2"/>
<dbReference type="OrthoDB" id="3141838at2759"/>
<dbReference type="InParanoid" id="A0A165BHY2"/>
<name>A0A165BHY2_9APHY</name>
<accession>A0A165BHY2</accession>
<evidence type="ECO:0000313" key="1">
    <source>
        <dbReference type="EMBL" id="KZT01093.1"/>
    </source>
</evidence>
<organism evidence="1 2">
    <name type="scientific">Laetiporus sulphureus 93-53</name>
    <dbReference type="NCBI Taxonomy" id="1314785"/>
    <lineage>
        <taxon>Eukaryota</taxon>
        <taxon>Fungi</taxon>
        <taxon>Dikarya</taxon>
        <taxon>Basidiomycota</taxon>
        <taxon>Agaricomycotina</taxon>
        <taxon>Agaricomycetes</taxon>
        <taxon>Polyporales</taxon>
        <taxon>Laetiporus</taxon>
    </lineage>
</organism>
<keyword evidence="2" id="KW-1185">Reference proteome</keyword>
<gene>
    <name evidence="1" type="ORF">LAESUDRAFT_764019</name>
</gene>
<evidence type="ECO:0000313" key="2">
    <source>
        <dbReference type="Proteomes" id="UP000076871"/>
    </source>
</evidence>
<dbReference type="GeneID" id="63830395"/>
<dbReference type="RefSeq" id="XP_040758833.1">
    <property type="nucleotide sequence ID" value="XM_040913367.1"/>
</dbReference>
<dbReference type="EMBL" id="KV427670">
    <property type="protein sequence ID" value="KZT01093.1"/>
    <property type="molecule type" value="Genomic_DNA"/>
</dbReference>
<sequence length="237" mass="26538">MSQARNPLPITPSVNTVMLEPQLLMTVLRDLSTSLLQYFGRPVRLVVHGGVVMVLHPQLACRKSTRDVDYIHRSFVTEWKRMGVFDADARLQLCIAATASKFGLGADWMNAAADAALPWAKNSKGEWYDPVWTDATSASNMQINTFFRSPGLILVGVSWGWAVALKLVRYAKSDPHDIASILRLGQRHRRVQWTRHVLEGWLKSVCGAMGYSSYPPGAMDALRDRMQDAIELSEHLC</sequence>
<dbReference type="Proteomes" id="UP000076871">
    <property type="component" value="Unassembled WGS sequence"/>
</dbReference>
<protein>
    <submittedName>
        <fullName evidence="1">Uncharacterized protein</fullName>
    </submittedName>
</protein>
<reference evidence="1 2" key="1">
    <citation type="journal article" date="2016" name="Mol. Biol. Evol.">
        <title>Comparative Genomics of Early-Diverging Mushroom-Forming Fungi Provides Insights into the Origins of Lignocellulose Decay Capabilities.</title>
        <authorList>
            <person name="Nagy L.G."/>
            <person name="Riley R."/>
            <person name="Tritt A."/>
            <person name="Adam C."/>
            <person name="Daum C."/>
            <person name="Floudas D."/>
            <person name="Sun H."/>
            <person name="Yadav J.S."/>
            <person name="Pangilinan J."/>
            <person name="Larsson K.H."/>
            <person name="Matsuura K."/>
            <person name="Barry K."/>
            <person name="Labutti K."/>
            <person name="Kuo R."/>
            <person name="Ohm R.A."/>
            <person name="Bhattacharya S.S."/>
            <person name="Shirouzu T."/>
            <person name="Yoshinaga Y."/>
            <person name="Martin F.M."/>
            <person name="Grigoriev I.V."/>
            <person name="Hibbett D.S."/>
        </authorList>
    </citation>
    <scope>NUCLEOTIDE SEQUENCE [LARGE SCALE GENOMIC DNA]</scope>
    <source>
        <strain evidence="1 2">93-53</strain>
    </source>
</reference>
<proteinExistence type="predicted"/>